<reference evidence="12 13" key="1">
    <citation type="submission" date="2014-12" db="EMBL/GenBank/DDBJ databases">
        <title>Draft genome sequences of 29 type strains of Enterococci.</title>
        <authorList>
            <person name="Zhong Z."/>
            <person name="Sun Z."/>
            <person name="Liu W."/>
            <person name="Zhang W."/>
            <person name="Zhang H."/>
        </authorList>
    </citation>
    <scope>NUCLEOTIDE SEQUENCE [LARGE SCALE GENOMIC DNA]</scope>
    <source>
        <strain evidence="12 13">DSM 17029</strain>
    </source>
</reference>
<dbReference type="Gene3D" id="3.30.70.890">
    <property type="entry name" value="GHMP kinase, C-terminal domain"/>
    <property type="match status" value="1"/>
</dbReference>
<dbReference type="AlphaFoldDB" id="A0A1L8RF47"/>
<evidence type="ECO:0000313" key="13">
    <source>
        <dbReference type="Proteomes" id="UP000181884"/>
    </source>
</evidence>
<keyword evidence="8" id="KW-0443">Lipid metabolism</keyword>
<comment type="caution">
    <text evidence="12">The sequence shown here is derived from an EMBL/GenBank/DDBJ whole genome shotgun (WGS) entry which is preliminary data.</text>
</comment>
<evidence type="ECO:0000256" key="3">
    <source>
        <dbReference type="ARBA" id="ARBA00022679"/>
    </source>
</evidence>
<dbReference type="InterPro" id="IPR006205">
    <property type="entry name" value="Mev_gal_kin"/>
</dbReference>
<keyword evidence="2" id="KW-0444">Lipid biosynthesis</keyword>
<sequence>MNATGFGAANGKIILMGEHAVVYGEPAIALPFSAVQLSAEVTASQAWQIDSVYHQGLLADAPHHLENIKQLVQELAAAWHLTPLTIKITSTIPPERGMGSSAATAVAVTRALADAVGHALTTTELQKWVAIAEKIAHGNPSGIDAAATSGLNPIYFIKGEPLTAFPMNLSHGILVVADTGIKGQTRGAVKDVAHLFETTKKATAQAITTLGHLAKASREAILADDLDALGATMDQAQTLLKQLTVSNQSLDELVATAKVQGALGAKLTGGGRGGCMIALAPDQQTADKIQQALATKAAATWQFNLGGDTHEG</sequence>
<dbReference type="STRING" id="214095.RU97_GL001750"/>
<gene>
    <name evidence="12" type="ORF">RU97_GL001750</name>
</gene>
<dbReference type="PANTHER" id="PTHR43290">
    <property type="entry name" value="MEVALONATE KINASE"/>
    <property type="match status" value="1"/>
</dbReference>
<dbReference type="RefSeq" id="WP_067395919.1">
    <property type="nucleotide sequence ID" value="NZ_JXKH01000004.1"/>
</dbReference>
<evidence type="ECO:0000256" key="4">
    <source>
        <dbReference type="ARBA" id="ARBA00022741"/>
    </source>
</evidence>
<dbReference type="GO" id="GO:0005524">
    <property type="term" value="F:ATP binding"/>
    <property type="evidence" value="ECO:0007669"/>
    <property type="project" value="UniProtKB-KW"/>
</dbReference>
<dbReference type="Gene3D" id="3.30.230.10">
    <property type="match status" value="1"/>
</dbReference>
<evidence type="ECO:0000256" key="1">
    <source>
        <dbReference type="ARBA" id="ARBA00022490"/>
    </source>
</evidence>
<keyword evidence="7" id="KW-0460">Magnesium</keyword>
<dbReference type="GO" id="GO:0019287">
    <property type="term" value="P:isopentenyl diphosphate biosynthetic process, mevalonate pathway"/>
    <property type="evidence" value="ECO:0007669"/>
    <property type="project" value="UniProtKB-UniPathway"/>
</dbReference>
<evidence type="ECO:0000256" key="5">
    <source>
        <dbReference type="ARBA" id="ARBA00022777"/>
    </source>
</evidence>
<feature type="domain" description="GHMP kinase N-terminal" evidence="10">
    <location>
        <begin position="68"/>
        <end position="147"/>
    </location>
</feature>
<keyword evidence="5 12" id="KW-0418">Kinase</keyword>
<comment type="pathway">
    <text evidence="9">Isoprenoid biosynthesis; isopentenyl diphosphate biosynthesis via mevalonate pathway; isopentenyl diphosphate from (R)-mevalonate: step 1/3.</text>
</comment>
<evidence type="ECO:0000256" key="6">
    <source>
        <dbReference type="ARBA" id="ARBA00022840"/>
    </source>
</evidence>
<dbReference type="PANTHER" id="PTHR43290:SF2">
    <property type="entry name" value="MEVALONATE KINASE"/>
    <property type="match status" value="1"/>
</dbReference>
<dbReference type="InterPro" id="IPR020568">
    <property type="entry name" value="Ribosomal_Su5_D2-typ_SF"/>
</dbReference>
<proteinExistence type="predicted"/>
<keyword evidence="1" id="KW-0963">Cytoplasm</keyword>
<evidence type="ECO:0000256" key="7">
    <source>
        <dbReference type="ARBA" id="ARBA00022842"/>
    </source>
</evidence>
<dbReference type="InterPro" id="IPR013750">
    <property type="entry name" value="GHMP_kinase_C_dom"/>
</dbReference>
<dbReference type="EMBL" id="JXKH01000004">
    <property type="protein sequence ID" value="OJG18353.1"/>
    <property type="molecule type" value="Genomic_DNA"/>
</dbReference>
<keyword evidence="13" id="KW-1185">Reference proteome</keyword>
<evidence type="ECO:0000313" key="12">
    <source>
        <dbReference type="EMBL" id="OJG18353.1"/>
    </source>
</evidence>
<organism evidence="12 13">
    <name type="scientific">Enterococcus canis</name>
    <dbReference type="NCBI Taxonomy" id="214095"/>
    <lineage>
        <taxon>Bacteria</taxon>
        <taxon>Bacillati</taxon>
        <taxon>Bacillota</taxon>
        <taxon>Bacilli</taxon>
        <taxon>Lactobacillales</taxon>
        <taxon>Enterococcaceae</taxon>
        <taxon>Enterococcus</taxon>
    </lineage>
</organism>
<keyword evidence="6" id="KW-0067">ATP-binding</keyword>
<dbReference type="Pfam" id="PF00288">
    <property type="entry name" value="GHMP_kinases_N"/>
    <property type="match status" value="1"/>
</dbReference>
<dbReference type="Proteomes" id="UP000181884">
    <property type="component" value="Unassembled WGS sequence"/>
</dbReference>
<dbReference type="SUPFAM" id="SSF55060">
    <property type="entry name" value="GHMP Kinase, C-terminal domain"/>
    <property type="match status" value="1"/>
</dbReference>
<dbReference type="PRINTS" id="PR00959">
    <property type="entry name" value="MEVGALKINASE"/>
</dbReference>
<evidence type="ECO:0000256" key="8">
    <source>
        <dbReference type="ARBA" id="ARBA00023098"/>
    </source>
</evidence>
<dbReference type="NCBIfam" id="TIGR00549">
    <property type="entry name" value="mevalon_kin"/>
    <property type="match status" value="1"/>
</dbReference>
<keyword evidence="4" id="KW-0547">Nucleotide-binding</keyword>
<keyword evidence="3" id="KW-0808">Transferase</keyword>
<dbReference type="GO" id="GO:0005829">
    <property type="term" value="C:cytosol"/>
    <property type="evidence" value="ECO:0007669"/>
    <property type="project" value="TreeGrafter"/>
</dbReference>
<accession>A0A1L8RF47</accession>
<dbReference type="Pfam" id="PF08544">
    <property type="entry name" value="GHMP_kinases_C"/>
    <property type="match status" value="1"/>
</dbReference>
<dbReference type="InterPro" id="IPR006204">
    <property type="entry name" value="GHMP_kinase_N_dom"/>
</dbReference>
<evidence type="ECO:0000259" key="10">
    <source>
        <dbReference type="Pfam" id="PF00288"/>
    </source>
</evidence>
<dbReference type="SUPFAM" id="SSF54211">
    <property type="entry name" value="Ribosomal protein S5 domain 2-like"/>
    <property type="match status" value="1"/>
</dbReference>
<dbReference type="UniPathway" id="UPA00057">
    <property type="reaction ID" value="UER00098"/>
</dbReference>
<protein>
    <submittedName>
        <fullName evidence="12">Mevalonate kinase</fullName>
    </submittedName>
</protein>
<dbReference type="InterPro" id="IPR014721">
    <property type="entry name" value="Ribsml_uS5_D2-typ_fold_subgr"/>
</dbReference>
<dbReference type="GO" id="GO:0004496">
    <property type="term" value="F:mevalonate kinase activity"/>
    <property type="evidence" value="ECO:0007669"/>
    <property type="project" value="InterPro"/>
</dbReference>
<evidence type="ECO:0000259" key="11">
    <source>
        <dbReference type="Pfam" id="PF08544"/>
    </source>
</evidence>
<name>A0A1L8RF47_9ENTE</name>
<evidence type="ECO:0000256" key="2">
    <source>
        <dbReference type="ARBA" id="ARBA00022516"/>
    </source>
</evidence>
<evidence type="ECO:0000256" key="9">
    <source>
        <dbReference type="ARBA" id="ARBA00029438"/>
    </source>
</evidence>
<feature type="domain" description="GHMP kinase C-terminal" evidence="11">
    <location>
        <begin position="218"/>
        <end position="296"/>
    </location>
</feature>
<dbReference type="InterPro" id="IPR036554">
    <property type="entry name" value="GHMP_kinase_C_sf"/>
</dbReference>